<evidence type="ECO:0000256" key="1">
    <source>
        <dbReference type="ARBA" id="ARBA00002510"/>
    </source>
</evidence>
<keyword evidence="11 13" id="KW-0472">Membrane</keyword>
<feature type="transmembrane region" description="Helical" evidence="13">
    <location>
        <begin position="142"/>
        <end position="168"/>
    </location>
</feature>
<dbReference type="InterPro" id="IPR051224">
    <property type="entry name" value="NiCoT_RcnA"/>
</dbReference>
<dbReference type="PANTHER" id="PTHR40659">
    <property type="entry name" value="NICKEL/COBALT EFFLUX SYSTEM RCNA"/>
    <property type="match status" value="1"/>
</dbReference>
<evidence type="ECO:0000256" key="11">
    <source>
        <dbReference type="ARBA" id="ARBA00023136"/>
    </source>
</evidence>
<dbReference type="GO" id="GO:0032025">
    <property type="term" value="P:response to cobalt ion"/>
    <property type="evidence" value="ECO:0007669"/>
    <property type="project" value="TreeGrafter"/>
</dbReference>
<evidence type="ECO:0000313" key="15">
    <source>
        <dbReference type="Proteomes" id="UP000199495"/>
    </source>
</evidence>
<keyword evidence="3" id="KW-0171">Cobalt transport</keyword>
<sequence>MLELLVDLQTTIHRTMGDYVSTFARTRDWSALLAVLPIGILFGAVHAMTPGHNKLILATYAAGNRLALLRAVFVSMVMTITHIGSAVVLALVGSTLISRTLVGAGRAPAIEAASHMLLIAIGAWMIWSAIRNNRHGHGKHQGQGIAFGLAAGLIPCPLTLFVMVFSIANGVPEAGLVFAATMIVGVGGILTLTGIVASWAGRRAASWLEHHDSTVYRVGMAAQLLTGTVVIGLAIVQLIG</sequence>
<reference evidence="14 15" key="1">
    <citation type="submission" date="2016-10" db="EMBL/GenBank/DDBJ databases">
        <authorList>
            <person name="de Groot N.N."/>
        </authorList>
    </citation>
    <scope>NUCLEOTIDE SEQUENCE [LARGE SCALE GENOMIC DNA]</scope>
    <source>
        <strain evidence="14 15">CGMCC 1.10267</strain>
    </source>
</reference>
<dbReference type="OrthoDB" id="8266312at2"/>
<keyword evidence="4 13" id="KW-0813">Transport</keyword>
<feature type="transmembrane region" description="Helical" evidence="13">
    <location>
        <begin position="68"/>
        <end position="92"/>
    </location>
</feature>
<evidence type="ECO:0000256" key="12">
    <source>
        <dbReference type="ARBA" id="ARBA00023285"/>
    </source>
</evidence>
<evidence type="ECO:0000256" key="2">
    <source>
        <dbReference type="ARBA" id="ARBA00004651"/>
    </source>
</evidence>
<protein>
    <recommendedName>
        <fullName evidence="13">Nickel/cobalt efflux system</fullName>
    </recommendedName>
</protein>
<dbReference type="AlphaFoldDB" id="A0A1G8A8Y9"/>
<keyword evidence="6" id="KW-0533">Nickel</keyword>
<organism evidence="14 15">
    <name type="scientific">Pelagibacterium luteolum</name>
    <dbReference type="NCBI Taxonomy" id="440168"/>
    <lineage>
        <taxon>Bacteria</taxon>
        <taxon>Pseudomonadati</taxon>
        <taxon>Pseudomonadota</taxon>
        <taxon>Alphaproteobacteria</taxon>
        <taxon>Hyphomicrobiales</taxon>
        <taxon>Devosiaceae</taxon>
        <taxon>Pelagibacterium</taxon>
    </lineage>
</organism>
<evidence type="ECO:0000256" key="6">
    <source>
        <dbReference type="ARBA" id="ARBA00022596"/>
    </source>
</evidence>
<proteinExistence type="inferred from homology"/>
<evidence type="ECO:0000256" key="5">
    <source>
        <dbReference type="ARBA" id="ARBA00022475"/>
    </source>
</evidence>
<dbReference type="GO" id="GO:0006824">
    <property type="term" value="P:cobalt ion transport"/>
    <property type="evidence" value="ECO:0007669"/>
    <property type="project" value="UniProtKB-KW"/>
</dbReference>
<evidence type="ECO:0000313" key="14">
    <source>
        <dbReference type="EMBL" id="SDH17321.1"/>
    </source>
</evidence>
<accession>A0A1G8A8Y9</accession>
<keyword evidence="15" id="KW-1185">Reference proteome</keyword>
<dbReference type="InterPro" id="IPR011541">
    <property type="entry name" value="Ni/Co_transpt_high_affinity"/>
</dbReference>
<feature type="transmembrane region" description="Helical" evidence="13">
    <location>
        <begin position="174"/>
        <end position="197"/>
    </location>
</feature>
<feature type="transmembrane region" description="Helical" evidence="13">
    <location>
        <begin position="29"/>
        <end position="47"/>
    </location>
</feature>
<evidence type="ECO:0000256" key="3">
    <source>
        <dbReference type="ARBA" id="ARBA00022426"/>
    </source>
</evidence>
<comment type="subcellular location">
    <subcellularLocation>
        <location evidence="2 13">Cell membrane</location>
        <topology evidence="2 13">Multi-pass membrane protein</topology>
    </subcellularLocation>
</comment>
<evidence type="ECO:0000256" key="4">
    <source>
        <dbReference type="ARBA" id="ARBA00022448"/>
    </source>
</evidence>
<dbReference type="RefSeq" id="WP_090599965.1">
    <property type="nucleotide sequence ID" value="NZ_FNCS01000027.1"/>
</dbReference>
<comment type="function">
    <text evidence="1">Efflux system for nickel and cobalt.</text>
</comment>
<dbReference type="STRING" id="440168.SAMN04487974_12721"/>
<evidence type="ECO:0000256" key="8">
    <source>
        <dbReference type="ARBA" id="ARBA00022989"/>
    </source>
</evidence>
<dbReference type="EMBL" id="FNCS01000027">
    <property type="protein sequence ID" value="SDH17321.1"/>
    <property type="molecule type" value="Genomic_DNA"/>
</dbReference>
<dbReference type="Proteomes" id="UP000199495">
    <property type="component" value="Unassembled WGS sequence"/>
</dbReference>
<keyword evidence="7 13" id="KW-0812">Transmembrane</keyword>
<feature type="transmembrane region" description="Helical" evidence="13">
    <location>
        <begin position="112"/>
        <end position="130"/>
    </location>
</feature>
<dbReference type="GO" id="GO:0015099">
    <property type="term" value="F:nickel cation transmembrane transporter activity"/>
    <property type="evidence" value="ECO:0007669"/>
    <property type="project" value="UniProtKB-UniRule"/>
</dbReference>
<evidence type="ECO:0000256" key="7">
    <source>
        <dbReference type="ARBA" id="ARBA00022692"/>
    </source>
</evidence>
<feature type="transmembrane region" description="Helical" evidence="13">
    <location>
        <begin position="218"/>
        <end position="239"/>
    </location>
</feature>
<keyword evidence="8 13" id="KW-1133">Transmembrane helix</keyword>
<gene>
    <name evidence="14" type="ORF">SAMN04487974_12721</name>
</gene>
<evidence type="ECO:0000256" key="10">
    <source>
        <dbReference type="ARBA" id="ARBA00023112"/>
    </source>
</evidence>
<dbReference type="GO" id="GO:0046583">
    <property type="term" value="F:monoatomic cation efflux transmembrane transporter activity"/>
    <property type="evidence" value="ECO:0007669"/>
    <property type="project" value="TreeGrafter"/>
</dbReference>
<keyword evidence="12" id="KW-0170">Cobalt</keyword>
<name>A0A1G8A8Y9_9HYPH</name>
<evidence type="ECO:0000256" key="9">
    <source>
        <dbReference type="ARBA" id="ARBA00023065"/>
    </source>
</evidence>
<keyword evidence="10" id="KW-0921">Nickel transport</keyword>
<dbReference type="Pfam" id="PF03824">
    <property type="entry name" value="NicO"/>
    <property type="match status" value="1"/>
</dbReference>
<keyword evidence="9" id="KW-0406">Ion transport</keyword>
<dbReference type="GO" id="GO:0010045">
    <property type="term" value="P:response to nickel cation"/>
    <property type="evidence" value="ECO:0007669"/>
    <property type="project" value="TreeGrafter"/>
</dbReference>
<dbReference type="PANTHER" id="PTHR40659:SF1">
    <property type="entry name" value="NICKEL_COBALT EFFLUX SYSTEM RCNA"/>
    <property type="match status" value="1"/>
</dbReference>
<keyword evidence="5" id="KW-1003">Cell membrane</keyword>
<comment type="similarity">
    <text evidence="13">Belongs to the NiCoT transporter (TC 2.A.52) family.</text>
</comment>
<evidence type="ECO:0000256" key="13">
    <source>
        <dbReference type="RuleBase" id="RU362101"/>
    </source>
</evidence>
<dbReference type="GO" id="GO:0005886">
    <property type="term" value="C:plasma membrane"/>
    <property type="evidence" value="ECO:0007669"/>
    <property type="project" value="UniProtKB-SubCell"/>
</dbReference>